<dbReference type="SUPFAM" id="SSF53850">
    <property type="entry name" value="Periplasmic binding protein-like II"/>
    <property type="match status" value="1"/>
</dbReference>
<keyword evidence="2" id="KW-1185">Reference proteome</keyword>
<dbReference type="RefSeq" id="WP_155065481.1">
    <property type="nucleotide sequence ID" value="NZ_WMIF01000025.1"/>
</dbReference>
<evidence type="ECO:0000313" key="1">
    <source>
        <dbReference type="EMBL" id="MTH35953.1"/>
    </source>
</evidence>
<dbReference type="Gene3D" id="3.40.190.270">
    <property type="match status" value="1"/>
</dbReference>
<name>A0A844H8E9_9RHOB</name>
<gene>
    <name evidence="1" type="ORF">GL279_15205</name>
</gene>
<protein>
    <recommendedName>
        <fullName evidence="3">SsuA/THI5-like domain-containing protein</fullName>
    </recommendedName>
</protein>
<comment type="caution">
    <text evidence="1">The sequence shown here is derived from an EMBL/GenBank/DDBJ whole genome shotgun (WGS) entry which is preliminary data.</text>
</comment>
<reference evidence="1 2" key="1">
    <citation type="submission" date="2019-11" db="EMBL/GenBank/DDBJ databases">
        <authorList>
            <person name="Dong K."/>
        </authorList>
    </citation>
    <scope>NUCLEOTIDE SEQUENCE [LARGE SCALE GENOMIC DNA]</scope>
    <source>
        <strain evidence="1 2">JCM 17370</strain>
    </source>
</reference>
<evidence type="ECO:0008006" key="3">
    <source>
        <dbReference type="Google" id="ProtNLM"/>
    </source>
</evidence>
<dbReference type="Gene3D" id="3.40.190.10">
    <property type="entry name" value="Periplasmic binding protein-like II"/>
    <property type="match status" value="1"/>
</dbReference>
<proteinExistence type="predicted"/>
<organism evidence="1 2">
    <name type="scientific">Paracoccus limosus</name>
    <dbReference type="NCBI Taxonomy" id="913252"/>
    <lineage>
        <taxon>Bacteria</taxon>
        <taxon>Pseudomonadati</taxon>
        <taxon>Pseudomonadota</taxon>
        <taxon>Alphaproteobacteria</taxon>
        <taxon>Rhodobacterales</taxon>
        <taxon>Paracoccaceae</taxon>
        <taxon>Paracoccus</taxon>
    </lineage>
</organism>
<dbReference type="AlphaFoldDB" id="A0A844H8E9"/>
<dbReference type="OrthoDB" id="7467011at2"/>
<dbReference type="PANTHER" id="PTHR30024">
    <property type="entry name" value="ALIPHATIC SULFONATES-BINDING PROTEIN-RELATED"/>
    <property type="match status" value="1"/>
</dbReference>
<accession>A0A844H8E9</accession>
<dbReference type="EMBL" id="WMIF01000025">
    <property type="protein sequence ID" value="MTH35953.1"/>
    <property type="molecule type" value="Genomic_DNA"/>
</dbReference>
<sequence>MTRTIWTTRCPIPNALSIASARGHLTADLAKHGVSLQSLATSTDPAVRQSHFVQSQPWFVRQGGNTPPLVSASRGKRIKILGLTCSSQGEGLYALPGSGITSASDIRGKRISLPRQIHDPVDFWQASVRHGVSHALAQANLTEDDINWVDVIIERTYVSRATDSTDAAKTLWDSSFMLGHQREEAAALLAGRVDLIYSAGSIATLTAGFTGAERVVDLSRPVDVLKRVSNSTPALLTTTADLYEERPELVDLLVRHVVESAHWAQGHRAEARRIIGIETGLPEDLVESGWGSDIEERLVPGLEASQITALERQIDFLSRQGFLEGTLSLDDLIAPEPLARAIAYAEEG</sequence>
<evidence type="ECO:0000313" key="2">
    <source>
        <dbReference type="Proteomes" id="UP000442533"/>
    </source>
</evidence>
<dbReference type="Proteomes" id="UP000442533">
    <property type="component" value="Unassembled WGS sequence"/>
</dbReference>